<dbReference type="PANTHER" id="PTHR24253">
    <property type="entry name" value="TRANSMEMBRANE PROTEASE SERINE"/>
    <property type="match status" value="1"/>
</dbReference>
<dbReference type="AlphaFoldDB" id="A0A8C7XGC3"/>
<protein>
    <recommendedName>
        <fullName evidence="4">Peptidase S1 domain-containing protein</fullName>
    </recommendedName>
</protein>
<keyword evidence="2" id="KW-0472">Membrane</keyword>
<evidence type="ECO:0000259" key="4">
    <source>
        <dbReference type="PROSITE" id="PS50240"/>
    </source>
</evidence>
<keyword evidence="2" id="KW-0812">Transmembrane</keyword>
<feature type="chain" id="PRO_5034016869" description="Peptidase S1 domain-containing protein" evidence="3">
    <location>
        <begin position="32"/>
        <end position="378"/>
    </location>
</feature>
<dbReference type="InterPro" id="IPR043504">
    <property type="entry name" value="Peptidase_S1_PA_chymotrypsin"/>
</dbReference>
<organism evidence="5 6">
    <name type="scientific">Oryzias sinensis</name>
    <name type="common">Chinese medaka</name>
    <dbReference type="NCBI Taxonomy" id="183150"/>
    <lineage>
        <taxon>Eukaryota</taxon>
        <taxon>Metazoa</taxon>
        <taxon>Chordata</taxon>
        <taxon>Craniata</taxon>
        <taxon>Vertebrata</taxon>
        <taxon>Euteleostomi</taxon>
        <taxon>Actinopterygii</taxon>
        <taxon>Neopterygii</taxon>
        <taxon>Teleostei</taxon>
        <taxon>Neoteleostei</taxon>
        <taxon>Acanthomorphata</taxon>
        <taxon>Ovalentaria</taxon>
        <taxon>Atherinomorphae</taxon>
        <taxon>Beloniformes</taxon>
        <taxon>Adrianichthyidae</taxon>
        <taxon>Oryziinae</taxon>
        <taxon>Oryzias</taxon>
    </lineage>
</organism>
<reference evidence="5" key="2">
    <citation type="submission" date="2025-09" db="UniProtKB">
        <authorList>
            <consortium name="Ensembl"/>
        </authorList>
    </citation>
    <scope>IDENTIFICATION</scope>
</reference>
<dbReference type="Pfam" id="PF00089">
    <property type="entry name" value="Trypsin"/>
    <property type="match status" value="1"/>
</dbReference>
<keyword evidence="3" id="KW-0732">Signal</keyword>
<feature type="signal peptide" evidence="3">
    <location>
        <begin position="1"/>
        <end position="31"/>
    </location>
</feature>
<dbReference type="Gene3D" id="2.40.10.10">
    <property type="entry name" value="Trypsin-like serine proteases"/>
    <property type="match status" value="1"/>
</dbReference>
<evidence type="ECO:0000256" key="3">
    <source>
        <dbReference type="SAM" id="SignalP"/>
    </source>
</evidence>
<accession>A0A8C7XGC3</accession>
<sequence length="378" mass="40830">MTLTMALQQFVCRLTLLTLLFCSGFPPVVVTDNSTPADNGSPETSPWMVYVYSNSTADSQLECVGSLITDQWVLVERICVSSYSRDTTLVLGIQNRLGDNPNAVNRSSDEIICNFDSTPWKSFQICLMKLSSPVDFTSNIQAIPLASDMSTFDDGISIWSTVLDVGIQGGTLKQMKEVEASITINDQCELLFETGVNSETAVCVRIGGPSLCKNVIGSQLVTKERCQWVLLGVSYHKTVFCGATGVFIRVSLYQDWIREIIPGMQPTFVTINSTGNDADVNFPCSTEISTNSTTIGKNTTPTAASSTVAPTATTTVTPTDTTTICNTIIPTTTTSTLTPPTTDDSIFSGCDNLSPFTHFLSLCSLFLFLHVLVGGIDM</sequence>
<dbReference type="Proteomes" id="UP000694383">
    <property type="component" value="Unplaced"/>
</dbReference>
<feature type="transmembrane region" description="Helical" evidence="2">
    <location>
        <begin position="356"/>
        <end position="376"/>
    </location>
</feature>
<evidence type="ECO:0000256" key="2">
    <source>
        <dbReference type="SAM" id="Phobius"/>
    </source>
</evidence>
<proteinExistence type="predicted"/>
<dbReference type="Ensembl" id="ENSOSIT00000013818.1">
    <property type="protein sequence ID" value="ENSOSIP00000013050.1"/>
    <property type="gene ID" value="ENSOSIG00000007555.1"/>
</dbReference>
<evidence type="ECO:0000256" key="1">
    <source>
        <dbReference type="ARBA" id="ARBA00023157"/>
    </source>
</evidence>
<keyword evidence="2" id="KW-1133">Transmembrane helix</keyword>
<dbReference type="GO" id="GO:0004252">
    <property type="term" value="F:serine-type endopeptidase activity"/>
    <property type="evidence" value="ECO:0007669"/>
    <property type="project" value="InterPro"/>
</dbReference>
<dbReference type="PANTHER" id="PTHR24253:SF72">
    <property type="entry name" value="SERINE PROTEASE 56"/>
    <property type="match status" value="1"/>
</dbReference>
<dbReference type="SMART" id="SM00020">
    <property type="entry name" value="Tryp_SPc"/>
    <property type="match status" value="1"/>
</dbReference>
<dbReference type="GO" id="GO:0006508">
    <property type="term" value="P:proteolysis"/>
    <property type="evidence" value="ECO:0007669"/>
    <property type="project" value="InterPro"/>
</dbReference>
<dbReference type="InterPro" id="IPR001254">
    <property type="entry name" value="Trypsin_dom"/>
</dbReference>
<dbReference type="SUPFAM" id="SSF50494">
    <property type="entry name" value="Trypsin-like serine proteases"/>
    <property type="match status" value="1"/>
</dbReference>
<feature type="domain" description="Peptidase S1" evidence="4">
    <location>
        <begin position="29"/>
        <end position="262"/>
    </location>
</feature>
<reference evidence="5" key="1">
    <citation type="submission" date="2025-08" db="UniProtKB">
        <authorList>
            <consortium name="Ensembl"/>
        </authorList>
    </citation>
    <scope>IDENTIFICATION</scope>
</reference>
<name>A0A8C7XGC3_9TELE</name>
<evidence type="ECO:0000313" key="6">
    <source>
        <dbReference type="Proteomes" id="UP000694383"/>
    </source>
</evidence>
<keyword evidence="6" id="KW-1185">Reference proteome</keyword>
<keyword evidence="1" id="KW-1015">Disulfide bond</keyword>
<dbReference type="GeneTree" id="ENSGT01030000237538"/>
<evidence type="ECO:0000313" key="5">
    <source>
        <dbReference type="Ensembl" id="ENSOSIP00000013050.1"/>
    </source>
</evidence>
<dbReference type="PROSITE" id="PS50240">
    <property type="entry name" value="TRYPSIN_DOM"/>
    <property type="match status" value="1"/>
</dbReference>
<dbReference type="InterPro" id="IPR009003">
    <property type="entry name" value="Peptidase_S1_PA"/>
</dbReference>